<dbReference type="InterPro" id="IPR001387">
    <property type="entry name" value="Cro/C1-type_HTH"/>
</dbReference>
<evidence type="ECO:0000256" key="1">
    <source>
        <dbReference type="ARBA" id="ARBA00023125"/>
    </source>
</evidence>
<proteinExistence type="predicted"/>
<dbReference type="SMART" id="SM00530">
    <property type="entry name" value="HTH_XRE"/>
    <property type="match status" value="1"/>
</dbReference>
<protein>
    <submittedName>
        <fullName evidence="4">Transcriptional regulator</fullName>
    </submittedName>
</protein>
<dbReference type="RefSeq" id="WP_244411854.1">
    <property type="nucleotide sequence ID" value="NZ_AP025564.1"/>
</dbReference>
<feature type="domain" description="HTH cro/C1-type" evidence="3">
    <location>
        <begin position="6"/>
        <end position="60"/>
    </location>
</feature>
<keyword evidence="5" id="KW-1185">Reference proteome</keyword>
<name>A0ABN6MBT9_9ACTN</name>
<dbReference type="PANTHER" id="PTHR46558:SF3">
    <property type="entry name" value="TRANSCRIPTIONAL REGULATOR"/>
    <property type="match status" value="1"/>
</dbReference>
<gene>
    <name evidence="4" type="ORF">CE91St30_08250</name>
</gene>
<keyword evidence="2" id="KW-0472">Membrane</keyword>
<organism evidence="4 5">
    <name type="scientific">Raoultibacter timonensis</name>
    <dbReference type="NCBI Taxonomy" id="1907662"/>
    <lineage>
        <taxon>Bacteria</taxon>
        <taxon>Bacillati</taxon>
        <taxon>Actinomycetota</taxon>
        <taxon>Coriobacteriia</taxon>
        <taxon>Eggerthellales</taxon>
        <taxon>Eggerthellaceae</taxon>
        <taxon>Raoultibacter</taxon>
    </lineage>
</organism>
<feature type="transmembrane region" description="Helical" evidence="2">
    <location>
        <begin position="97"/>
        <end position="118"/>
    </location>
</feature>
<accession>A0ABN6MBT9</accession>
<keyword evidence="1" id="KW-0238">DNA-binding</keyword>
<dbReference type="Proteomes" id="UP001320544">
    <property type="component" value="Chromosome"/>
</dbReference>
<dbReference type="SUPFAM" id="SSF47413">
    <property type="entry name" value="lambda repressor-like DNA-binding domains"/>
    <property type="match status" value="1"/>
</dbReference>
<dbReference type="Gene3D" id="1.10.260.40">
    <property type="entry name" value="lambda repressor-like DNA-binding domains"/>
    <property type="match status" value="1"/>
</dbReference>
<evidence type="ECO:0000313" key="4">
    <source>
        <dbReference type="EMBL" id="BDE95492.1"/>
    </source>
</evidence>
<reference evidence="4 5" key="1">
    <citation type="submission" date="2022-01" db="EMBL/GenBank/DDBJ databases">
        <title>Novel bile acid biosynthetic pathways are enriched in the microbiome of centenarians.</title>
        <authorList>
            <person name="Sato Y."/>
            <person name="Atarashi K."/>
            <person name="Plichta R.D."/>
            <person name="Arai Y."/>
            <person name="Sasajima S."/>
            <person name="Kearney M.S."/>
            <person name="Suda W."/>
            <person name="Takeshita K."/>
            <person name="Sasaki T."/>
            <person name="Okamoto S."/>
            <person name="Skelly N.A."/>
            <person name="Okamura Y."/>
            <person name="Vlamakis H."/>
            <person name="Li Y."/>
            <person name="Tanoue T."/>
            <person name="Takei H."/>
            <person name="Nittono H."/>
            <person name="Narushima S."/>
            <person name="Irie J."/>
            <person name="Itoh H."/>
            <person name="Moriya K."/>
            <person name="Sugiura Y."/>
            <person name="Suematsu M."/>
            <person name="Moritoki N."/>
            <person name="Shibata S."/>
            <person name="Littman R.D."/>
            <person name="Fischbach A.M."/>
            <person name="Uwamino Y."/>
            <person name="Inoue T."/>
            <person name="Honda A."/>
            <person name="Hattori M."/>
            <person name="Murai T."/>
            <person name="Xavier J.R."/>
            <person name="Hirose N."/>
            <person name="Honda K."/>
        </authorList>
    </citation>
    <scope>NUCLEOTIDE SEQUENCE [LARGE SCALE GENOMIC DNA]</scope>
    <source>
        <strain evidence="4 5">CE91-St30</strain>
    </source>
</reference>
<dbReference type="PANTHER" id="PTHR46558">
    <property type="entry name" value="TRACRIPTIONAL REGULATORY PROTEIN-RELATED-RELATED"/>
    <property type="match status" value="1"/>
</dbReference>
<evidence type="ECO:0000259" key="3">
    <source>
        <dbReference type="PROSITE" id="PS50943"/>
    </source>
</evidence>
<dbReference type="InterPro" id="IPR010982">
    <property type="entry name" value="Lambda_DNA-bd_dom_sf"/>
</dbReference>
<sequence length="169" mass="18588">MLSENIKAMRKSKGLSQQELAIALNVVRQTISKWEQGLSVPDSDMLISLSEVLETPVSTLLGETVAEAKVDDLKAISEKLEIVNLQLAQKRIARRRIIRGSLVALCSLVVAISAVLIVSNSPYLSWNYYDPETAVLGVGFHAFEWLFVRLAPIVLIGAIAGLFLTRRKA</sequence>
<keyword evidence="2" id="KW-0812">Transmembrane</keyword>
<dbReference type="PROSITE" id="PS50943">
    <property type="entry name" value="HTH_CROC1"/>
    <property type="match status" value="1"/>
</dbReference>
<evidence type="ECO:0000313" key="5">
    <source>
        <dbReference type="Proteomes" id="UP001320544"/>
    </source>
</evidence>
<dbReference type="Pfam" id="PF01381">
    <property type="entry name" value="HTH_3"/>
    <property type="match status" value="1"/>
</dbReference>
<feature type="transmembrane region" description="Helical" evidence="2">
    <location>
        <begin position="138"/>
        <end position="164"/>
    </location>
</feature>
<dbReference type="EMBL" id="AP025564">
    <property type="protein sequence ID" value="BDE95492.1"/>
    <property type="molecule type" value="Genomic_DNA"/>
</dbReference>
<dbReference type="CDD" id="cd00093">
    <property type="entry name" value="HTH_XRE"/>
    <property type="match status" value="1"/>
</dbReference>
<evidence type="ECO:0000256" key="2">
    <source>
        <dbReference type="SAM" id="Phobius"/>
    </source>
</evidence>
<keyword evidence="2" id="KW-1133">Transmembrane helix</keyword>